<dbReference type="Proteomes" id="UP000515153">
    <property type="component" value="Unplaced"/>
</dbReference>
<gene>
    <name evidence="3" type="ORF">PgNI_00394</name>
</gene>
<feature type="compositionally biased region" description="Basic and acidic residues" evidence="1">
    <location>
        <begin position="21"/>
        <end position="32"/>
    </location>
</feature>
<dbReference type="InterPro" id="IPR046591">
    <property type="entry name" value="DUF6649"/>
</dbReference>
<dbReference type="AlphaFoldDB" id="A0A6P8BIA1"/>
<protein>
    <submittedName>
        <fullName evidence="3">Uncharacterized protein</fullName>
    </submittedName>
</protein>
<evidence type="ECO:0000256" key="1">
    <source>
        <dbReference type="SAM" id="MobiDB-lite"/>
    </source>
</evidence>
<dbReference type="KEGG" id="pgri:PgNI_00394"/>
<reference evidence="3" key="3">
    <citation type="submission" date="2025-08" db="UniProtKB">
        <authorList>
            <consortium name="RefSeq"/>
        </authorList>
    </citation>
    <scope>IDENTIFICATION</scope>
    <source>
        <strain evidence="3">NI907</strain>
    </source>
</reference>
<keyword evidence="2" id="KW-1185">Reference proteome</keyword>
<evidence type="ECO:0000313" key="3">
    <source>
        <dbReference type="RefSeq" id="XP_030986857.1"/>
    </source>
</evidence>
<organism evidence="2 3">
    <name type="scientific">Pyricularia grisea</name>
    <name type="common">Crabgrass-specific blast fungus</name>
    <name type="synonym">Magnaporthe grisea</name>
    <dbReference type="NCBI Taxonomy" id="148305"/>
    <lineage>
        <taxon>Eukaryota</taxon>
        <taxon>Fungi</taxon>
        <taxon>Dikarya</taxon>
        <taxon>Ascomycota</taxon>
        <taxon>Pezizomycotina</taxon>
        <taxon>Sordariomycetes</taxon>
        <taxon>Sordariomycetidae</taxon>
        <taxon>Magnaporthales</taxon>
        <taxon>Pyriculariaceae</taxon>
        <taxon>Pyricularia</taxon>
    </lineage>
</organism>
<feature type="region of interest" description="Disordered" evidence="1">
    <location>
        <begin position="48"/>
        <end position="94"/>
    </location>
</feature>
<reference evidence="3" key="2">
    <citation type="submission" date="2019-10" db="EMBL/GenBank/DDBJ databases">
        <authorList>
            <consortium name="NCBI Genome Project"/>
        </authorList>
    </citation>
    <scope>NUCLEOTIDE SEQUENCE</scope>
    <source>
        <strain evidence="3">NI907</strain>
    </source>
</reference>
<feature type="region of interest" description="Disordered" evidence="1">
    <location>
        <begin position="277"/>
        <end position="297"/>
    </location>
</feature>
<feature type="compositionally biased region" description="Low complexity" evidence="1">
    <location>
        <begin position="67"/>
        <end position="79"/>
    </location>
</feature>
<feature type="region of interest" description="Disordered" evidence="1">
    <location>
        <begin position="1"/>
        <end position="36"/>
    </location>
</feature>
<dbReference type="Pfam" id="PF20354">
    <property type="entry name" value="DUF6649"/>
    <property type="match status" value="1"/>
</dbReference>
<reference evidence="3" key="1">
    <citation type="journal article" date="2019" name="Mol. Biol. Evol.">
        <title>Blast fungal genomes show frequent chromosomal changes, gene gains and losses, and effector gene turnover.</title>
        <authorList>
            <person name="Gomez Luciano L.B."/>
            <person name="Jason Tsai I."/>
            <person name="Chuma I."/>
            <person name="Tosa Y."/>
            <person name="Chen Y.H."/>
            <person name="Li J.Y."/>
            <person name="Li M.Y."/>
            <person name="Jade Lu M.Y."/>
            <person name="Nakayashiki H."/>
            <person name="Li W.H."/>
        </authorList>
    </citation>
    <scope>NUCLEOTIDE SEQUENCE</scope>
    <source>
        <strain evidence="3">NI907</strain>
    </source>
</reference>
<accession>A0A6P8BIA1</accession>
<name>A0A6P8BIA1_PYRGI</name>
<dbReference type="GeneID" id="41955389"/>
<dbReference type="RefSeq" id="XP_030986857.1">
    <property type="nucleotide sequence ID" value="XM_031120475.1"/>
</dbReference>
<proteinExistence type="predicted"/>
<sequence>MEVAPVTMPAHDAIAGRKRKADAQDTHNERLSKRLSLLNLEKNGTKMYVTVENPAARPDRVTPPPTATTLKTPTSSSTPAQGPPQPLADSPMQLDDDKYKVYIYNIDDELSSDSEPEPDQASDGRLIFLPDVEKHLLRTRIPPVPRPILPNADGELAGKQLVLYSVPSSLSVPEEQDSVRRAILDARARSRARAAVAQPHPGLASGIDGRSAVGAAATMSPRLPSITEGEILPPEPMPDVDVEPCVPPIGITGATGPAEPLLQAGGVSGAFAIGSDEAGIGTTLPSVDGDPDAMELD</sequence>
<evidence type="ECO:0000313" key="2">
    <source>
        <dbReference type="Proteomes" id="UP000515153"/>
    </source>
</evidence>